<dbReference type="InterPro" id="IPR015590">
    <property type="entry name" value="Aldehyde_DH_dom"/>
</dbReference>
<evidence type="ECO:0000259" key="4">
    <source>
        <dbReference type="Pfam" id="PF00171"/>
    </source>
</evidence>
<dbReference type="Gene3D" id="3.40.605.10">
    <property type="entry name" value="Aldehyde Dehydrogenase, Chain A, domain 1"/>
    <property type="match status" value="1"/>
</dbReference>
<sequence length="439" mass="49017">MSATYINLDQALEKVEIAHELFLKNKGDFQNRPIDKIKKVGEILLARKKEFAHVISLEMGKPVFESIAEIEKSALNCDFYTEHVEEFLKDRTYSTDRYNAIVRYEPMGVILGVMPWNFPFWQAFRFAIPTILAGNTIVLKHASNVPKSAQLIEDIFTEAGFEKGTYLNLHLESKNIQKIIEHPAIKAVSLTGSEKAGASVASVAGKEIKKSVLELGGSNAFIVMDDADLDLIIDKAINARYRNAGQSCIAAKRFLVQEGIYDEFLKKFTEKVKALKMGDPFDETTEIGPMARVDLAEELEKQVNDSVKMGAKIITGGNRNEAYYDPTVLTDISIEMPVFKEETFGPVAVVKKIKSFEEAVELSNLSTFGLGVSICTESVEKYSDKIHLFEEGAVFFNELVRSDPKLPFGGVKKSGFGRELSEEGIREFVNIKTIVISKK</sequence>
<keyword evidence="2" id="KW-0521">NADP</keyword>
<dbReference type="InterPro" id="IPR016161">
    <property type="entry name" value="Ald_DH/histidinol_DH"/>
</dbReference>
<dbReference type="Pfam" id="PF00171">
    <property type="entry name" value="Aldedh"/>
    <property type="match status" value="1"/>
</dbReference>
<gene>
    <name evidence="5" type="ORF">HU137_08510</name>
</gene>
<dbReference type="SUPFAM" id="SSF53720">
    <property type="entry name" value="ALDH-like"/>
    <property type="match status" value="1"/>
</dbReference>
<dbReference type="InterPro" id="IPR016163">
    <property type="entry name" value="Ald_DH_C"/>
</dbReference>
<protein>
    <submittedName>
        <fullName evidence="5">NAD-dependent succinate-semialdehyde dehydrogenase</fullName>
    </submittedName>
</protein>
<dbReference type="InterPro" id="IPR016162">
    <property type="entry name" value="Ald_DH_N"/>
</dbReference>
<comment type="similarity">
    <text evidence="1">Belongs to the aldehyde dehydrogenase family.</text>
</comment>
<dbReference type="InterPro" id="IPR047110">
    <property type="entry name" value="GABD/Sad-like"/>
</dbReference>
<accession>A0A838ZKM8</accession>
<dbReference type="InterPro" id="IPR044148">
    <property type="entry name" value="ALDH_GabD1-like"/>
</dbReference>
<proteinExistence type="inferred from homology"/>
<evidence type="ECO:0000256" key="1">
    <source>
        <dbReference type="ARBA" id="ARBA00009986"/>
    </source>
</evidence>
<feature type="domain" description="Aldehyde dehydrogenase" evidence="4">
    <location>
        <begin position="37"/>
        <end position="434"/>
    </location>
</feature>
<dbReference type="GO" id="GO:0004777">
    <property type="term" value="F:succinate-semialdehyde dehydrogenase (NAD+) activity"/>
    <property type="evidence" value="ECO:0007669"/>
    <property type="project" value="TreeGrafter"/>
</dbReference>
<dbReference type="CDD" id="cd07100">
    <property type="entry name" value="ALDH_SSADH1_GabD1"/>
    <property type="match status" value="1"/>
</dbReference>
<evidence type="ECO:0000256" key="2">
    <source>
        <dbReference type="ARBA" id="ARBA00022857"/>
    </source>
</evidence>
<dbReference type="Proteomes" id="UP000552241">
    <property type="component" value="Unassembled WGS sequence"/>
</dbReference>
<organism evidence="5 6">
    <name type="scientific">Moheibacter lacus</name>
    <dbReference type="NCBI Taxonomy" id="2745851"/>
    <lineage>
        <taxon>Bacteria</taxon>
        <taxon>Pseudomonadati</taxon>
        <taxon>Bacteroidota</taxon>
        <taxon>Flavobacteriia</taxon>
        <taxon>Flavobacteriales</taxon>
        <taxon>Weeksellaceae</taxon>
        <taxon>Moheibacter</taxon>
    </lineage>
</organism>
<evidence type="ECO:0000313" key="6">
    <source>
        <dbReference type="Proteomes" id="UP000552241"/>
    </source>
</evidence>
<dbReference type="PANTHER" id="PTHR43217">
    <property type="entry name" value="SUCCINATE SEMIALDEHYDE DEHYDROGENASE [NAD(P)+] SAD"/>
    <property type="match status" value="1"/>
</dbReference>
<keyword evidence="6" id="KW-1185">Reference proteome</keyword>
<dbReference type="InterPro" id="IPR016160">
    <property type="entry name" value="Ald_DH_CS_CYS"/>
</dbReference>
<dbReference type="FunFam" id="3.40.309.10:FF:000009">
    <property type="entry name" value="Aldehyde dehydrogenase A"/>
    <property type="match status" value="1"/>
</dbReference>
<dbReference type="RefSeq" id="WP_182043418.1">
    <property type="nucleotide sequence ID" value="NZ_JACDZE010000002.1"/>
</dbReference>
<dbReference type="Gene3D" id="3.40.309.10">
    <property type="entry name" value="Aldehyde Dehydrogenase, Chain A, domain 2"/>
    <property type="match status" value="1"/>
</dbReference>
<dbReference type="EMBL" id="JACDZE010000002">
    <property type="protein sequence ID" value="MBA5629808.1"/>
    <property type="molecule type" value="Genomic_DNA"/>
</dbReference>
<dbReference type="GO" id="GO:0004030">
    <property type="term" value="F:aldehyde dehydrogenase [NAD(P)+] activity"/>
    <property type="evidence" value="ECO:0007669"/>
    <property type="project" value="InterPro"/>
</dbReference>
<reference evidence="5 6" key="1">
    <citation type="submission" date="2020-07" db="EMBL/GenBank/DDBJ databases">
        <title>Moheibacter lacus sp. nov., a member of the family Flavobacteriaceae isolated from freshwater lake sediment.</title>
        <authorList>
            <person name="Liu Y."/>
        </authorList>
    </citation>
    <scope>NUCLEOTIDE SEQUENCE [LARGE SCALE GENOMIC DNA]</scope>
    <source>
        <strain evidence="5 6">BDHS18</strain>
    </source>
</reference>
<keyword evidence="3" id="KW-0560">Oxidoreductase</keyword>
<dbReference type="PROSITE" id="PS00070">
    <property type="entry name" value="ALDEHYDE_DEHYDR_CYS"/>
    <property type="match status" value="1"/>
</dbReference>
<name>A0A838ZKM8_9FLAO</name>
<dbReference type="AlphaFoldDB" id="A0A838ZKM8"/>
<evidence type="ECO:0000256" key="3">
    <source>
        <dbReference type="ARBA" id="ARBA00023002"/>
    </source>
</evidence>
<dbReference type="PANTHER" id="PTHR43217:SF1">
    <property type="entry name" value="SUCCINATE SEMIALDEHYDE DEHYDROGENASE [NAD(P)+] SAD"/>
    <property type="match status" value="1"/>
</dbReference>
<evidence type="ECO:0000313" key="5">
    <source>
        <dbReference type="EMBL" id="MBA5629808.1"/>
    </source>
</evidence>
<comment type="caution">
    <text evidence="5">The sequence shown here is derived from an EMBL/GenBank/DDBJ whole genome shotgun (WGS) entry which is preliminary data.</text>
</comment>